<dbReference type="Proteomes" id="UP001521222">
    <property type="component" value="Unassembled WGS sequence"/>
</dbReference>
<name>A0ABR3QS86_9PLEO</name>
<feature type="domain" description="ThuA-like" evidence="1">
    <location>
        <begin position="8"/>
        <end position="222"/>
    </location>
</feature>
<evidence type="ECO:0000259" key="1">
    <source>
        <dbReference type="Pfam" id="PF06283"/>
    </source>
</evidence>
<accession>A0ABR3QS86</accession>
<dbReference type="PANTHER" id="PTHR40469">
    <property type="entry name" value="SECRETED GLYCOSYL HYDROLASE"/>
    <property type="match status" value="1"/>
</dbReference>
<dbReference type="Gene3D" id="3.40.50.880">
    <property type="match status" value="1"/>
</dbReference>
<organism evidence="2 3">
    <name type="scientific">Nothophoma quercina</name>
    <dbReference type="NCBI Taxonomy" id="749835"/>
    <lineage>
        <taxon>Eukaryota</taxon>
        <taxon>Fungi</taxon>
        <taxon>Dikarya</taxon>
        <taxon>Ascomycota</taxon>
        <taxon>Pezizomycotina</taxon>
        <taxon>Dothideomycetes</taxon>
        <taxon>Pleosporomycetidae</taxon>
        <taxon>Pleosporales</taxon>
        <taxon>Pleosporineae</taxon>
        <taxon>Didymellaceae</taxon>
        <taxon>Nothophoma</taxon>
    </lineage>
</organism>
<protein>
    <recommendedName>
        <fullName evidence="1">ThuA-like domain-containing protein</fullName>
    </recommendedName>
</protein>
<dbReference type="Pfam" id="PF06283">
    <property type="entry name" value="ThuA"/>
    <property type="match status" value="1"/>
</dbReference>
<comment type="caution">
    <text evidence="2">The sequence shown here is derived from an EMBL/GenBank/DDBJ whole genome shotgun (WGS) entry which is preliminary data.</text>
</comment>
<evidence type="ECO:0000313" key="3">
    <source>
        <dbReference type="Proteomes" id="UP001521222"/>
    </source>
</evidence>
<dbReference type="EMBL" id="JAKIXB020000033">
    <property type="protein sequence ID" value="KAL1594943.1"/>
    <property type="molecule type" value="Genomic_DNA"/>
</dbReference>
<dbReference type="InterPro" id="IPR029010">
    <property type="entry name" value="ThuA-like"/>
</dbReference>
<dbReference type="PANTHER" id="PTHR40469:SF2">
    <property type="entry name" value="GALACTOSE-BINDING DOMAIN-LIKE SUPERFAMILY PROTEIN"/>
    <property type="match status" value="1"/>
</dbReference>
<dbReference type="InterPro" id="IPR029062">
    <property type="entry name" value="Class_I_gatase-like"/>
</dbReference>
<reference evidence="2 3" key="1">
    <citation type="submission" date="2024-02" db="EMBL/GenBank/DDBJ databases">
        <title>De novo assembly and annotation of 12 fungi associated with fruit tree decline syndrome in Ontario, Canada.</title>
        <authorList>
            <person name="Sulman M."/>
            <person name="Ellouze W."/>
            <person name="Ilyukhin E."/>
        </authorList>
    </citation>
    <scope>NUCLEOTIDE SEQUENCE [LARGE SCALE GENOMIC DNA]</scope>
    <source>
        <strain evidence="2 3">M97-236</strain>
    </source>
</reference>
<sequence length="226" mass="24626">MTSTEPLNVMVFSKTAGYRHDSISAGTTALKRLTEKKGFTITASEDAKSTFTASSLSAFAVIILLHTSGNFFNASQLDALRAYVRSGGGILAIHGAAAGMPSDDWYGKLIGAHFDMHPDPEPGSLLVSDASHSIIAEQEPPKKWMDEWYNFTSQPSQNGNLHVLLRGDTASFKGGKHGDDHPLAWCQEFEGGRSVYIALGHFDEAYADGWYMGLVERGILWAARRE</sequence>
<dbReference type="SUPFAM" id="SSF52317">
    <property type="entry name" value="Class I glutamine amidotransferase-like"/>
    <property type="match status" value="1"/>
</dbReference>
<evidence type="ECO:0000313" key="2">
    <source>
        <dbReference type="EMBL" id="KAL1594943.1"/>
    </source>
</evidence>
<proteinExistence type="predicted"/>
<gene>
    <name evidence="2" type="ORF">SLS59_008494</name>
</gene>
<keyword evidence="3" id="KW-1185">Reference proteome</keyword>